<feature type="region of interest" description="Disordered" evidence="1">
    <location>
        <begin position="1373"/>
        <end position="1415"/>
    </location>
</feature>
<feature type="region of interest" description="Disordered" evidence="1">
    <location>
        <begin position="676"/>
        <end position="695"/>
    </location>
</feature>
<organism evidence="2 3">
    <name type="scientific">Volvox reticuliferus</name>
    <dbReference type="NCBI Taxonomy" id="1737510"/>
    <lineage>
        <taxon>Eukaryota</taxon>
        <taxon>Viridiplantae</taxon>
        <taxon>Chlorophyta</taxon>
        <taxon>core chlorophytes</taxon>
        <taxon>Chlorophyceae</taxon>
        <taxon>CS clade</taxon>
        <taxon>Chlamydomonadales</taxon>
        <taxon>Volvocaceae</taxon>
        <taxon>Volvox</taxon>
    </lineage>
</organism>
<proteinExistence type="predicted"/>
<feature type="compositionally biased region" description="Low complexity" evidence="1">
    <location>
        <begin position="1373"/>
        <end position="1393"/>
    </location>
</feature>
<accession>A0A8J4CQB5</accession>
<gene>
    <name evidence="2" type="ORF">Vretifemale_15870</name>
</gene>
<feature type="non-terminal residue" evidence="2">
    <location>
        <position position="1534"/>
    </location>
</feature>
<comment type="caution">
    <text evidence="2">The sequence shown here is derived from an EMBL/GenBank/DDBJ whole genome shotgun (WGS) entry which is preliminary data.</text>
</comment>
<feature type="compositionally biased region" description="Low complexity" evidence="1">
    <location>
        <begin position="1078"/>
        <end position="1096"/>
    </location>
</feature>
<feature type="region of interest" description="Disordered" evidence="1">
    <location>
        <begin position="764"/>
        <end position="785"/>
    </location>
</feature>
<feature type="region of interest" description="Disordered" evidence="1">
    <location>
        <begin position="612"/>
        <end position="631"/>
    </location>
</feature>
<sequence>ACPPEPTLDLQSLIAVQGFLDEPCIATGVGSADVAFTGSAAGWSMLAEVLDPTGAASHISRSSTSNHEVAHTLGNWIQGGIGGGDKRATASTPAVLAAPPPKAQLATASSANANANAALAQEPTLAVAAEALAAAVDSALNSGTDEVIVDAPSTSFCVSGGSDCKSSGRKFSSIAKLQSASLPMSAASPAASSRSTVQCNKATDTSMDVLTAASVSTGAVAVGGAARHGRLGPARGSSSPFLAQNPAAAPPSRVTSNTGLARSQPSTQQQSYERSTAGLQSSGLGGEGGGGCGPVGSSALGSGSGGGGAFDALNQRPEWARGGVASFNSSTFANLYSSRETGNKEPGSQRPLVGKRPATATGTVPCSMSNNAAQLFLRETTAPSAHSGGGSSGASASAVAGTGTGCSAVAATVQRSGQYALAGSSTTRARRRPATAHGTAAAAAGCGLSRDQGPEHVTGAGRGASAAMVMLQSQRSSGRSPRTGPDEGLLVPAHTTGEDLSYRVSVGMAGPLSRMDSGASSLGTTLAGLATRGNSRKSFNCSSMPRQGGGAASMSNANNPGGMLLTSAGSMGGVSIISQGWSNLYDPMCPRPRLTDHYYTSGDFEDSCSVGPSVGSAHHWDHSAQPSPTMLTPAHSSTVAAAAAAAAAAGSAGIGGGGAAEDMSAAVSSLARIQSGNGLTGRNDPAPSNSTAGTVTSIAGAPRLAPQHSRAGPQAADARASRSKGPDAAAAFDPMFGEMSGVSSVHDIAYGMGDAFGYGREAVAEAEQQQQQKGISADGKSSRRAGGWELAPNSLEHSDAILLLNQTTHGCSRGPTYPAEAIARGPDTSATLAVAEATTAAGIIGRSRSMDVIRPRTVVDDSACGSLYDTVHAYPSAHGAKSSRGRVMLAPAAIGMFVKQEKSVTMQPAGFVLLAPSSQTASPGYEHLQDCGRALVPVTAGSPAISPARGPTYVAFNANSRRSGDYGLLNNTAAATAVASPVLTSTDASLMVDLAAANGSSGSFPGLVSVFGDRVSSRGPGNSSRQLSPVLSAGNPLSTATNTAVCSSATYGMEAAPNANPNVTYSRRHSVDAIKRQTSTSSSPAVAGAAGSATTGNPNAFDRWHPATDGTQPSGAARDLLSPRIGVDSARWRIGPGGLEFPIRAPGLVSAAPGTASAAEQCNVGGMSGCGSGGVDIGHMLARASELVAVAGNGADGGDSLAGAGGDAAPPPSPSYPSGSALARQQLQDNASPKLSSPNVRLQDGTFGSAGAGVGAAAGSVAIAAVASAAGIPPPGDATILAQGPVGAAGTAGVTYLLSTSDYHQPYHHPHPHHHLQAMPYGISQPVHVTRLDPVEEGCGSSAALSMGASSASVAVSSIQNIFTFAGPVAPSAATGGAATTTADAPAQPEAPTVSEAPTVQALSTGESRHSADHRQLSLTAGSKSPMAAAAAAGISLSNSGGGYRRRPSVSSTSASSRASLAATQQHAGPAGALADPCIVTNPGGGIDAVTGGSQTLMKSKSIKRSLSSMLRKVKGALRPGGGAGGGGGESRSG</sequence>
<feature type="region of interest" description="Disordered" evidence="1">
    <location>
        <begin position="337"/>
        <end position="365"/>
    </location>
</feature>
<feature type="compositionally biased region" description="Gly residues" evidence="1">
    <location>
        <begin position="283"/>
        <end position="294"/>
    </location>
</feature>
<feature type="region of interest" description="Disordered" evidence="1">
    <location>
        <begin position="703"/>
        <end position="729"/>
    </location>
</feature>
<feature type="region of interest" description="Disordered" evidence="1">
    <location>
        <begin position="1437"/>
        <end position="1471"/>
    </location>
</feature>
<keyword evidence="3" id="KW-1185">Reference proteome</keyword>
<evidence type="ECO:0000256" key="1">
    <source>
        <dbReference type="SAM" id="MobiDB-lite"/>
    </source>
</evidence>
<evidence type="ECO:0000313" key="3">
    <source>
        <dbReference type="Proteomes" id="UP000747110"/>
    </source>
</evidence>
<reference evidence="2" key="1">
    <citation type="journal article" date="2021" name="Proc. Natl. Acad. Sci. U.S.A.">
        <title>Three genomes in the algal genus Volvox reveal the fate of a haploid sex-determining region after a transition to homothallism.</title>
        <authorList>
            <person name="Yamamoto K."/>
            <person name="Hamaji T."/>
            <person name="Kawai-Toyooka H."/>
            <person name="Matsuzaki R."/>
            <person name="Takahashi F."/>
            <person name="Nishimura Y."/>
            <person name="Kawachi M."/>
            <person name="Noguchi H."/>
            <person name="Minakuchi Y."/>
            <person name="Umen J.G."/>
            <person name="Toyoda A."/>
            <person name="Nozaki H."/>
        </authorList>
    </citation>
    <scope>NUCLEOTIDE SEQUENCE</scope>
    <source>
        <strain evidence="2">NIES-3786</strain>
    </source>
</reference>
<feature type="region of interest" description="Disordered" evidence="1">
    <location>
        <begin position="230"/>
        <end position="299"/>
    </location>
</feature>
<feature type="compositionally biased region" description="Polar residues" evidence="1">
    <location>
        <begin position="686"/>
        <end position="695"/>
    </location>
</feature>
<protein>
    <submittedName>
        <fullName evidence="2">Uncharacterized protein</fullName>
    </submittedName>
</protein>
<name>A0A8J4CQB5_9CHLO</name>
<feature type="compositionally biased region" description="Low complexity" evidence="1">
    <location>
        <begin position="435"/>
        <end position="447"/>
    </location>
</feature>
<feature type="compositionally biased region" description="Polar residues" evidence="1">
    <location>
        <begin position="1225"/>
        <end position="1240"/>
    </location>
</feature>
<feature type="region of interest" description="Disordered" evidence="1">
    <location>
        <begin position="1075"/>
        <end position="1120"/>
    </location>
</feature>
<evidence type="ECO:0000313" key="2">
    <source>
        <dbReference type="EMBL" id="GIL87822.1"/>
    </source>
</evidence>
<feature type="compositionally biased region" description="Polar residues" evidence="1">
    <location>
        <begin position="1396"/>
        <end position="1406"/>
    </location>
</feature>
<feature type="region of interest" description="Disordered" evidence="1">
    <location>
        <begin position="1201"/>
        <end position="1242"/>
    </location>
</feature>
<dbReference type="EMBL" id="BNCP01000041">
    <property type="protein sequence ID" value="GIL87822.1"/>
    <property type="molecule type" value="Genomic_DNA"/>
</dbReference>
<feature type="compositionally biased region" description="Polar residues" evidence="1">
    <location>
        <begin position="253"/>
        <end position="274"/>
    </location>
</feature>
<feature type="compositionally biased region" description="Low complexity" evidence="1">
    <location>
        <begin position="1449"/>
        <end position="1463"/>
    </location>
</feature>
<dbReference type="Proteomes" id="UP000747110">
    <property type="component" value="Unassembled WGS sequence"/>
</dbReference>
<feature type="region of interest" description="Disordered" evidence="1">
    <location>
        <begin position="420"/>
        <end position="458"/>
    </location>
</feature>